<dbReference type="HAMAP" id="MF_00387">
    <property type="entry name" value="LpxA"/>
    <property type="match status" value="1"/>
</dbReference>
<comment type="subcellular location">
    <subcellularLocation>
        <location evidence="8">Cytoplasm</location>
    </subcellularLocation>
</comment>
<dbReference type="Gene3D" id="1.20.1180.10">
    <property type="entry name" value="Udp N-acetylglucosamine O-acyltransferase, C-terminal domain"/>
    <property type="match status" value="1"/>
</dbReference>
<dbReference type="KEGG" id="min:Minf_2130"/>
<dbReference type="PROSITE" id="PS00101">
    <property type="entry name" value="HEXAPEP_TRANSFERASES"/>
    <property type="match status" value="1"/>
</dbReference>
<evidence type="ECO:0000256" key="4">
    <source>
        <dbReference type="ARBA" id="ARBA00022679"/>
    </source>
</evidence>
<dbReference type="InterPro" id="IPR029098">
    <property type="entry name" value="Acetyltransf_C"/>
</dbReference>
<evidence type="ECO:0000259" key="9">
    <source>
        <dbReference type="Pfam" id="PF13720"/>
    </source>
</evidence>
<dbReference type="Pfam" id="PF00132">
    <property type="entry name" value="Hexapep"/>
    <property type="match status" value="2"/>
</dbReference>
<dbReference type="PIRSF" id="PIRSF000456">
    <property type="entry name" value="UDP-GlcNAc_acltr"/>
    <property type="match status" value="1"/>
</dbReference>
<evidence type="ECO:0000313" key="10">
    <source>
        <dbReference type="EMBL" id="ACD84184.1"/>
    </source>
</evidence>
<dbReference type="CDD" id="cd03351">
    <property type="entry name" value="LbH_UDP-GlcNAc_AT"/>
    <property type="match status" value="1"/>
</dbReference>
<dbReference type="InterPro" id="IPR010137">
    <property type="entry name" value="Lipid_A_LpxA"/>
</dbReference>
<comment type="subunit">
    <text evidence="8">Homotrimer.</text>
</comment>
<evidence type="ECO:0000256" key="8">
    <source>
        <dbReference type="HAMAP-Rule" id="MF_00387"/>
    </source>
</evidence>
<dbReference type="InterPro" id="IPR001451">
    <property type="entry name" value="Hexapep"/>
</dbReference>
<comment type="similarity">
    <text evidence="8">Belongs to the transferase hexapeptide repeat family. LpxA subfamily.</text>
</comment>
<dbReference type="SUPFAM" id="SSF51161">
    <property type="entry name" value="Trimeric LpxA-like enzymes"/>
    <property type="match status" value="1"/>
</dbReference>
<gene>
    <name evidence="8 10" type="primary">lpxA</name>
    <name evidence="10" type="ordered locus">Minf_2130</name>
</gene>
<dbReference type="AlphaFoldDB" id="B3DZ92"/>
<name>B3DZ92_METI4</name>
<dbReference type="STRING" id="481448.Minf_2130"/>
<protein>
    <recommendedName>
        <fullName evidence="8">Acyl-[acyl-carrier-protein]--UDP-N-acetylglucosamine O-acyltransferase</fullName>
        <shortName evidence="8">UDP-N-acetylglucosamine acyltransferase</shortName>
        <ecNumber evidence="8">2.3.1.129</ecNumber>
    </recommendedName>
</protein>
<dbReference type="Proteomes" id="UP000009149">
    <property type="component" value="Chromosome"/>
</dbReference>
<keyword evidence="2 8" id="KW-0444">Lipid biosynthesis</keyword>
<evidence type="ECO:0000256" key="3">
    <source>
        <dbReference type="ARBA" id="ARBA00022556"/>
    </source>
</evidence>
<reference evidence="10 11" key="1">
    <citation type="journal article" date="2008" name="Biol. Direct">
        <title>Complete genome sequence of the extremely acidophilic methanotroph isolate V4, Methylacidiphilum infernorum, a representative of the bacterial phylum Verrucomicrobia.</title>
        <authorList>
            <person name="Hou S."/>
            <person name="Makarova K.S."/>
            <person name="Saw J.H."/>
            <person name="Senin P."/>
            <person name="Ly B.V."/>
            <person name="Zhou Z."/>
            <person name="Ren Y."/>
            <person name="Wang J."/>
            <person name="Galperin M.Y."/>
            <person name="Omelchenko M.V."/>
            <person name="Wolf Y.I."/>
            <person name="Yutin N."/>
            <person name="Koonin E.V."/>
            <person name="Stott M.B."/>
            <person name="Mountain B.W."/>
            <person name="Crowe M.A."/>
            <person name="Smirnova A.V."/>
            <person name="Dunfield P.F."/>
            <person name="Feng L."/>
            <person name="Wang L."/>
            <person name="Alam M."/>
        </authorList>
    </citation>
    <scope>NUCLEOTIDE SEQUENCE [LARGE SCALE GENOMIC DNA]</scope>
    <source>
        <strain evidence="11">Isolate V4</strain>
    </source>
</reference>
<evidence type="ECO:0000256" key="2">
    <source>
        <dbReference type="ARBA" id="ARBA00022516"/>
    </source>
</evidence>
<comment type="pathway">
    <text evidence="8">Glycolipid biosynthesis; lipid IV(A) biosynthesis; lipid IV(A) from (3R)-3-hydroxytetradecanoyl-[acyl-carrier-protein] and UDP-N-acetyl-alpha-D-glucosamine: step 1/6.</text>
</comment>
<evidence type="ECO:0000256" key="5">
    <source>
        <dbReference type="ARBA" id="ARBA00022737"/>
    </source>
</evidence>
<dbReference type="EMBL" id="CP000975">
    <property type="protein sequence ID" value="ACD84184.1"/>
    <property type="molecule type" value="Genomic_DNA"/>
</dbReference>
<dbReference type="GO" id="GO:0016020">
    <property type="term" value="C:membrane"/>
    <property type="evidence" value="ECO:0007669"/>
    <property type="project" value="GOC"/>
</dbReference>
<keyword evidence="3 8" id="KW-0441">Lipid A biosynthesis</keyword>
<dbReference type="GO" id="GO:0009245">
    <property type="term" value="P:lipid A biosynthetic process"/>
    <property type="evidence" value="ECO:0007669"/>
    <property type="project" value="UniProtKB-UniRule"/>
</dbReference>
<keyword evidence="4 8" id="KW-0808">Transferase</keyword>
<dbReference type="HOGENOM" id="CLU_061249_0_0_0"/>
<accession>B3DZ92</accession>
<dbReference type="eggNOG" id="COG1043">
    <property type="taxonomic scope" value="Bacteria"/>
</dbReference>
<sequence length="266" mass="28906">MAFLEKPAMQTSIHPTAIVSPKAQLGLGVEVGPYAFIGEGVKVGDGCVIHPHVVLKGPVEIGPGNEFYSFCVIGEKSQDLKYQGEPTYLKIGAGNVFREFATVHRSTFRGQSTEIGSFNVFLAYTHVAHDCRIGNRCVFSNNATLAGHVVVEDHVTIGGLSAVHQFCRIGRFAMIGGCSKIVQDVVPFCLVDGNPARLRSLNLVGLKRNNFPEGTIKVLKFALKQLLDEGLNTTQAVEILEKQADKLQDIVTLVEFIKGSERGIIR</sequence>
<dbReference type="PANTHER" id="PTHR43480:SF1">
    <property type="entry name" value="ACYL-[ACYL-CARRIER-PROTEIN]--UDP-N-ACETYLGLUCOSAMINE O-ACYLTRANSFERASE, MITOCHONDRIAL-RELATED"/>
    <property type="match status" value="1"/>
</dbReference>
<organism evidence="10 11">
    <name type="scientific">Methylacidiphilum infernorum (isolate V4)</name>
    <name type="common">Methylokorus infernorum (strain V4)</name>
    <dbReference type="NCBI Taxonomy" id="481448"/>
    <lineage>
        <taxon>Bacteria</taxon>
        <taxon>Pseudomonadati</taxon>
        <taxon>Verrucomicrobiota</taxon>
        <taxon>Methylacidiphilae</taxon>
        <taxon>Methylacidiphilales</taxon>
        <taxon>Methylacidiphilaceae</taxon>
        <taxon>Methylacidiphilum (ex Ratnadevi et al. 2023)</taxon>
    </lineage>
</organism>
<dbReference type="InterPro" id="IPR018357">
    <property type="entry name" value="Hexapep_transf_CS"/>
</dbReference>
<evidence type="ECO:0000313" key="11">
    <source>
        <dbReference type="Proteomes" id="UP000009149"/>
    </source>
</evidence>
<feature type="domain" description="UDP N-acetylglucosamine O-acyltransferase C-terminal" evidence="9">
    <location>
        <begin position="184"/>
        <end position="265"/>
    </location>
</feature>
<keyword evidence="5 8" id="KW-0677">Repeat</keyword>
<dbReference type="InterPro" id="IPR011004">
    <property type="entry name" value="Trimer_LpxA-like_sf"/>
</dbReference>
<keyword evidence="7 8" id="KW-0012">Acyltransferase</keyword>
<comment type="function">
    <text evidence="8">Involved in the biosynthesis of lipid A, a phosphorylated glycolipid that anchors the lipopolysaccharide to the outer membrane of the cell.</text>
</comment>
<keyword evidence="1 8" id="KW-0963">Cytoplasm</keyword>
<dbReference type="PANTHER" id="PTHR43480">
    <property type="entry name" value="ACYL-[ACYL-CARRIER-PROTEIN]--UDP-N-ACETYLGLUCOSAMINE O-ACYLTRANSFERASE"/>
    <property type="match status" value="1"/>
</dbReference>
<evidence type="ECO:0000256" key="1">
    <source>
        <dbReference type="ARBA" id="ARBA00022490"/>
    </source>
</evidence>
<dbReference type="GO" id="GO:0005737">
    <property type="term" value="C:cytoplasm"/>
    <property type="evidence" value="ECO:0007669"/>
    <property type="project" value="UniProtKB-SubCell"/>
</dbReference>
<keyword evidence="6 8" id="KW-0443">Lipid metabolism</keyword>
<dbReference type="NCBIfam" id="NF003657">
    <property type="entry name" value="PRK05289.1"/>
    <property type="match status" value="1"/>
</dbReference>
<dbReference type="Pfam" id="PF13720">
    <property type="entry name" value="Acetyltransf_11"/>
    <property type="match status" value="1"/>
</dbReference>
<evidence type="ECO:0000256" key="7">
    <source>
        <dbReference type="ARBA" id="ARBA00023315"/>
    </source>
</evidence>
<dbReference type="Gene3D" id="2.160.10.10">
    <property type="entry name" value="Hexapeptide repeat proteins"/>
    <property type="match status" value="1"/>
</dbReference>
<dbReference type="EC" id="2.3.1.129" evidence="8"/>
<dbReference type="GO" id="GO:0008780">
    <property type="term" value="F:acyl-[acyl-carrier-protein]-UDP-N-acetylglucosamine O-acyltransferase activity"/>
    <property type="evidence" value="ECO:0007669"/>
    <property type="project" value="UniProtKB-UniRule"/>
</dbReference>
<dbReference type="NCBIfam" id="TIGR01852">
    <property type="entry name" value="lipid_A_lpxA"/>
    <property type="match status" value="1"/>
</dbReference>
<dbReference type="InterPro" id="IPR037157">
    <property type="entry name" value="Acetyltransf_C_sf"/>
</dbReference>
<comment type="catalytic activity">
    <reaction evidence="8">
        <text>a (3R)-hydroxyacyl-[ACP] + UDP-N-acetyl-alpha-D-glucosamine = a UDP-3-O-[(3R)-3-hydroxyacyl]-N-acetyl-alpha-D-glucosamine + holo-[ACP]</text>
        <dbReference type="Rhea" id="RHEA:67812"/>
        <dbReference type="Rhea" id="RHEA-COMP:9685"/>
        <dbReference type="Rhea" id="RHEA-COMP:9945"/>
        <dbReference type="ChEBI" id="CHEBI:57705"/>
        <dbReference type="ChEBI" id="CHEBI:64479"/>
        <dbReference type="ChEBI" id="CHEBI:78827"/>
        <dbReference type="ChEBI" id="CHEBI:173225"/>
        <dbReference type="EC" id="2.3.1.129"/>
    </reaction>
</comment>
<proteinExistence type="inferred from homology"/>
<evidence type="ECO:0000256" key="6">
    <source>
        <dbReference type="ARBA" id="ARBA00023098"/>
    </source>
</evidence>
<dbReference type="UniPathway" id="UPA00359">
    <property type="reaction ID" value="UER00477"/>
</dbReference>